<dbReference type="Gene3D" id="1.10.443.10">
    <property type="entry name" value="Intergrase catalytic core"/>
    <property type="match status" value="1"/>
</dbReference>
<dbReference type="OrthoDB" id="124689at2759"/>
<comment type="caution">
    <text evidence="2">The sequence shown here is derived from an EMBL/GenBank/DDBJ whole genome shotgun (WGS) entry which is preliminary data.</text>
</comment>
<feature type="compositionally biased region" description="Basic and acidic residues" evidence="1">
    <location>
        <begin position="425"/>
        <end position="436"/>
    </location>
</feature>
<dbReference type="InterPro" id="IPR013762">
    <property type="entry name" value="Integrase-like_cat_sf"/>
</dbReference>
<name>A0A9W7D5N7_9STRA</name>
<sequence>MWLFELFPVQRHIVEARLLSMGKTLDSFCMKRNGKVVNKAPPCSKSDLKNMMLYLYKNASSSSDYQDAALLYLLWYLFGRASELSLDRKQNLSVDAAEVFFVRFIRMKMSEEQGLSLFPDTDFVTCPLHAVAIALITRAAPSVTLIDNLPEIPVGAAVTLTPATPLVGVLNHLEEFTALASAAPMSVAAKPKTAASVPTVYSHVNRLLDRVAPPAEVVDALTPHSFRLGGAQHVNGCHRLTHRWIFDRGAWNMSTTNKGFNYIFNSSKEYHMISKALSGYSTEAEVKTMALTAFDAETMEKINAFQRSLFTTCYKMESSMYNLSQQVADVLTAYLILHYPRMKELQADGLAVMRMEAVVVNAGASVAELVAWSSHLAVCGNEKPKPSHEAPHSPKKPSNESKIIEHQSSVIDQLLQHIMRQDKRMDNLEAKMEGAHHKTRATNVSKTK</sequence>
<keyword evidence="3" id="KW-1185">Reference proteome</keyword>
<organism evidence="2 3">
    <name type="scientific">Phytophthora fragariaefolia</name>
    <dbReference type="NCBI Taxonomy" id="1490495"/>
    <lineage>
        <taxon>Eukaryota</taxon>
        <taxon>Sar</taxon>
        <taxon>Stramenopiles</taxon>
        <taxon>Oomycota</taxon>
        <taxon>Peronosporomycetes</taxon>
        <taxon>Peronosporales</taxon>
        <taxon>Peronosporaceae</taxon>
        <taxon>Phytophthora</taxon>
    </lineage>
</organism>
<dbReference type="GO" id="GO:0003677">
    <property type="term" value="F:DNA binding"/>
    <property type="evidence" value="ECO:0007669"/>
    <property type="project" value="InterPro"/>
</dbReference>
<dbReference type="Proteomes" id="UP001165121">
    <property type="component" value="Unassembled WGS sequence"/>
</dbReference>
<accession>A0A9W7D5N7</accession>
<evidence type="ECO:0000313" key="2">
    <source>
        <dbReference type="EMBL" id="GMF58970.1"/>
    </source>
</evidence>
<dbReference type="GO" id="GO:0015074">
    <property type="term" value="P:DNA integration"/>
    <property type="evidence" value="ECO:0007669"/>
    <property type="project" value="InterPro"/>
</dbReference>
<feature type="region of interest" description="Disordered" evidence="1">
    <location>
        <begin position="381"/>
        <end position="401"/>
    </location>
</feature>
<protein>
    <submittedName>
        <fullName evidence="2">Unnamed protein product</fullName>
    </submittedName>
</protein>
<feature type="region of interest" description="Disordered" evidence="1">
    <location>
        <begin position="425"/>
        <end position="448"/>
    </location>
</feature>
<dbReference type="AlphaFoldDB" id="A0A9W7D5N7"/>
<dbReference type="GO" id="GO:0006310">
    <property type="term" value="P:DNA recombination"/>
    <property type="evidence" value="ECO:0007669"/>
    <property type="project" value="InterPro"/>
</dbReference>
<evidence type="ECO:0000256" key="1">
    <source>
        <dbReference type="SAM" id="MobiDB-lite"/>
    </source>
</evidence>
<evidence type="ECO:0000313" key="3">
    <source>
        <dbReference type="Proteomes" id="UP001165121"/>
    </source>
</evidence>
<dbReference type="EMBL" id="BSXT01004795">
    <property type="protein sequence ID" value="GMF58970.1"/>
    <property type="molecule type" value="Genomic_DNA"/>
</dbReference>
<reference evidence="2" key="1">
    <citation type="submission" date="2023-04" db="EMBL/GenBank/DDBJ databases">
        <title>Phytophthora fragariaefolia NBRC 109709.</title>
        <authorList>
            <person name="Ichikawa N."/>
            <person name="Sato H."/>
            <person name="Tonouchi N."/>
        </authorList>
    </citation>
    <scope>NUCLEOTIDE SEQUENCE</scope>
    <source>
        <strain evidence="2">NBRC 109709</strain>
    </source>
</reference>
<proteinExistence type="predicted"/>
<gene>
    <name evidence="2" type="ORF">Pfra01_002544600</name>
</gene>
<feature type="compositionally biased region" description="Basic and acidic residues" evidence="1">
    <location>
        <begin position="382"/>
        <end position="401"/>
    </location>
</feature>